<evidence type="ECO:0000313" key="5">
    <source>
        <dbReference type="Proteomes" id="UP001364764"/>
    </source>
</evidence>
<dbReference type="EMBL" id="CP145892">
    <property type="protein sequence ID" value="WWP18243.1"/>
    <property type="molecule type" value="Genomic_DNA"/>
</dbReference>
<name>A0ABD8AKY2_PAEAM</name>
<dbReference type="GeneID" id="93477235"/>
<dbReference type="PANTHER" id="PTHR30388">
    <property type="entry name" value="ALDEHYDE OXIDOREDUCTASE MOLYBDENUM COFACTOR ASSEMBLY PROTEIN"/>
    <property type="match status" value="1"/>
</dbReference>
<dbReference type="Proteomes" id="UP001364764">
    <property type="component" value="Chromosome"/>
</dbReference>
<dbReference type="Pfam" id="PF02625">
    <property type="entry name" value="XdhC_CoxI"/>
    <property type="match status" value="1"/>
</dbReference>
<protein>
    <submittedName>
        <fullName evidence="4">XdhC family protein</fullName>
    </submittedName>
</protein>
<organism evidence="4 5">
    <name type="scientific">Paenibacillus amylolyticus</name>
    <dbReference type="NCBI Taxonomy" id="1451"/>
    <lineage>
        <taxon>Bacteria</taxon>
        <taxon>Bacillati</taxon>
        <taxon>Bacillota</taxon>
        <taxon>Bacilli</taxon>
        <taxon>Bacillales</taxon>
        <taxon>Paenibacillaceae</taxon>
        <taxon>Paenibacillus</taxon>
    </lineage>
</organism>
<gene>
    <name evidence="4" type="ORF">V6668_17180</name>
</gene>
<evidence type="ECO:0000259" key="2">
    <source>
        <dbReference type="Pfam" id="PF02625"/>
    </source>
</evidence>
<sequence>METAMEMHDLCAIAARETRCVLATAIKVEGHAYRKQGVSMLLTEDGKMVGSISPGCLESDLQARVSHVLDTKQMEFAEYDMRPEDDLSWGETIGCGGLVVVLLEPVCGELRDTLQKMYDCFQSGAATALTRTFQDDYTKVQYGWKRIEPTGTRRQPILRPSLVPPHDRVTNNNPASLQVDVQHSSGNIKHEHTASKQYSPDIPRLTLVPEVVPVLSNESHSSHLSGDSQHISESDAEIATNNTVSTNPWDLPQQLTSLYTPKPRLIIIGAGNDVIPVARLAQSAGFRVIVADWRESLCTSERFPETELILGFPCEIMPQLNVNNGDYLILMSHNFPRERELLEMVVDCEYAYLGIMGSKTRTARLLDGLPPLKYVHSPVGLSIGADGPEQIAISIVAELIACKHKVSSLSSEVQRGSVAHANDGHSSGSR</sequence>
<dbReference type="Gene3D" id="3.40.50.720">
    <property type="entry name" value="NAD(P)-binding Rossmann-like Domain"/>
    <property type="match status" value="1"/>
</dbReference>
<feature type="domain" description="XdhC Rossmann" evidence="3">
    <location>
        <begin position="265"/>
        <end position="399"/>
    </location>
</feature>
<dbReference type="Pfam" id="PF13478">
    <property type="entry name" value="XdhC_C"/>
    <property type="match status" value="1"/>
</dbReference>
<dbReference type="PANTHER" id="PTHR30388:SF6">
    <property type="entry name" value="XANTHINE DEHYDROGENASE SUBUNIT A-RELATED"/>
    <property type="match status" value="1"/>
</dbReference>
<dbReference type="InterPro" id="IPR052698">
    <property type="entry name" value="MoCofactor_Util/Proc"/>
</dbReference>
<dbReference type="InterPro" id="IPR003777">
    <property type="entry name" value="XdhC_CoxI"/>
</dbReference>
<reference evidence="4 5" key="1">
    <citation type="submission" date="2024-02" db="EMBL/GenBank/DDBJ databases">
        <title>Complete sequences of two Paenibacillus sp. strains and one Lysinibacillus strain isolated from the environment on STAA medium highlight biotechnological potential.</title>
        <authorList>
            <person name="Attere S.A."/>
            <person name="Piche L.C."/>
            <person name="Intertaglia L."/>
            <person name="Lami R."/>
            <person name="Charette S.J."/>
            <person name="Vincent A.T."/>
        </authorList>
    </citation>
    <scope>NUCLEOTIDE SEQUENCE [LARGE SCALE GENOMIC DNA]</scope>
    <source>
        <strain evidence="4 5">Y5S-7</strain>
    </source>
</reference>
<accession>A0ABD8AKY2</accession>
<evidence type="ECO:0000259" key="3">
    <source>
        <dbReference type="Pfam" id="PF13478"/>
    </source>
</evidence>
<feature type="region of interest" description="Disordered" evidence="1">
    <location>
        <begin position="153"/>
        <end position="173"/>
    </location>
</feature>
<evidence type="ECO:0000256" key="1">
    <source>
        <dbReference type="SAM" id="MobiDB-lite"/>
    </source>
</evidence>
<dbReference type="RefSeq" id="WP_338706237.1">
    <property type="nucleotide sequence ID" value="NZ_CP145892.1"/>
</dbReference>
<proteinExistence type="predicted"/>
<feature type="domain" description="XdhC- CoxI" evidence="2">
    <location>
        <begin position="15"/>
        <end position="80"/>
    </location>
</feature>
<dbReference type="InterPro" id="IPR027051">
    <property type="entry name" value="XdhC_Rossmann_dom"/>
</dbReference>
<dbReference type="AlphaFoldDB" id="A0ABD8AKY2"/>
<evidence type="ECO:0000313" key="4">
    <source>
        <dbReference type="EMBL" id="WWP18243.1"/>
    </source>
</evidence>